<dbReference type="Pfam" id="PF21697">
    <property type="entry name" value="Ppx_C"/>
    <property type="match status" value="1"/>
</dbReference>
<evidence type="ECO:0000259" key="6">
    <source>
        <dbReference type="Pfam" id="PF21697"/>
    </source>
</evidence>
<evidence type="ECO:0000256" key="1">
    <source>
        <dbReference type="ARBA" id="ARBA00007125"/>
    </source>
</evidence>
<feature type="domain" description="Ppx/GppA phosphatase N-terminal" evidence="5">
    <location>
        <begin position="32"/>
        <end position="310"/>
    </location>
</feature>
<dbReference type="Proteomes" id="UP000004310">
    <property type="component" value="Unassembled WGS sequence"/>
</dbReference>
<dbReference type="EC" id="3.6.1.11" evidence="2"/>
<dbReference type="InterPro" id="IPR043129">
    <property type="entry name" value="ATPase_NBD"/>
</dbReference>
<comment type="similarity">
    <text evidence="1">Belongs to the GppA/Ppx family.</text>
</comment>
<dbReference type="InterPro" id="IPR050273">
    <property type="entry name" value="GppA/Ppx_hydrolase"/>
</dbReference>
<dbReference type="SUPFAM" id="SSF53067">
    <property type="entry name" value="Actin-like ATPase domain"/>
    <property type="match status" value="2"/>
</dbReference>
<protein>
    <recommendedName>
        <fullName evidence="2">exopolyphosphatase</fullName>
        <ecNumber evidence="2">3.6.1.11</ecNumber>
    </recommendedName>
</protein>
<evidence type="ECO:0000256" key="3">
    <source>
        <dbReference type="ARBA" id="ARBA00022801"/>
    </source>
</evidence>
<gene>
    <name evidence="7" type="ORF">FP2506_07936</name>
</gene>
<keyword evidence="8" id="KW-1185">Reference proteome</keyword>
<proteinExistence type="inferred from homology"/>
<comment type="caution">
    <text evidence="7">The sequence shown here is derived from an EMBL/GenBank/DDBJ whole genome shotgun (WGS) entry which is preliminary data.</text>
</comment>
<comment type="catalytic activity">
    <reaction evidence="4">
        <text>[phosphate](n) + H2O = [phosphate](n-1) + phosphate + H(+)</text>
        <dbReference type="Rhea" id="RHEA:21528"/>
        <dbReference type="Rhea" id="RHEA-COMP:9859"/>
        <dbReference type="Rhea" id="RHEA-COMP:14279"/>
        <dbReference type="ChEBI" id="CHEBI:15377"/>
        <dbReference type="ChEBI" id="CHEBI:15378"/>
        <dbReference type="ChEBI" id="CHEBI:16838"/>
        <dbReference type="ChEBI" id="CHEBI:43474"/>
        <dbReference type="EC" id="3.6.1.11"/>
    </reaction>
</comment>
<dbReference type="GO" id="GO:0006793">
    <property type="term" value="P:phosphorus metabolic process"/>
    <property type="evidence" value="ECO:0007669"/>
    <property type="project" value="InterPro"/>
</dbReference>
<evidence type="ECO:0000256" key="4">
    <source>
        <dbReference type="ARBA" id="ARBA00047607"/>
    </source>
</evidence>
<dbReference type="Pfam" id="PF02541">
    <property type="entry name" value="Ppx-GppA"/>
    <property type="match status" value="1"/>
</dbReference>
<dbReference type="STRING" id="217511.GCA_001463845_00362"/>
<reference evidence="7 8" key="1">
    <citation type="journal article" date="2010" name="J. Bacteriol.">
        <title>Genome sequence of Fulvimarina pelagi HTCC2506T, a Mn(II)-oxidizing alphaproteobacterium possessing an aerobic anoxygenic photosynthetic gene cluster and Xanthorhodopsin.</title>
        <authorList>
            <person name="Kang I."/>
            <person name="Oh H.M."/>
            <person name="Lim S.I."/>
            <person name="Ferriera S."/>
            <person name="Giovannoni S.J."/>
            <person name="Cho J.C."/>
        </authorList>
    </citation>
    <scope>NUCLEOTIDE SEQUENCE [LARGE SCALE GENOMIC DNA]</scope>
    <source>
        <strain evidence="7 8">HTCC2506</strain>
    </source>
</reference>
<dbReference type="EMBL" id="AATP01000001">
    <property type="protein sequence ID" value="EAU42755.1"/>
    <property type="molecule type" value="Genomic_DNA"/>
</dbReference>
<evidence type="ECO:0000259" key="5">
    <source>
        <dbReference type="Pfam" id="PF02541"/>
    </source>
</evidence>
<organism evidence="7 8">
    <name type="scientific">Fulvimarina pelagi HTCC2506</name>
    <dbReference type="NCBI Taxonomy" id="314231"/>
    <lineage>
        <taxon>Bacteria</taxon>
        <taxon>Pseudomonadati</taxon>
        <taxon>Pseudomonadota</taxon>
        <taxon>Alphaproteobacteria</taxon>
        <taxon>Hyphomicrobiales</taxon>
        <taxon>Aurantimonadaceae</taxon>
        <taxon>Fulvimarina</taxon>
    </lineage>
</organism>
<dbReference type="InterPro" id="IPR048951">
    <property type="entry name" value="Ppx_C"/>
</dbReference>
<evidence type="ECO:0000313" key="8">
    <source>
        <dbReference type="Proteomes" id="UP000004310"/>
    </source>
</evidence>
<dbReference type="NCBIfam" id="TIGR03706">
    <property type="entry name" value="exo_poly_only"/>
    <property type="match status" value="1"/>
</dbReference>
<dbReference type="CDD" id="cd24052">
    <property type="entry name" value="ASKHA_NBD_HpPPX-GppA-like"/>
    <property type="match status" value="1"/>
</dbReference>
<dbReference type="SUPFAM" id="SSF109604">
    <property type="entry name" value="HD-domain/PDEase-like"/>
    <property type="match status" value="1"/>
</dbReference>
<dbReference type="Gene3D" id="3.30.420.40">
    <property type="match status" value="1"/>
</dbReference>
<evidence type="ECO:0000256" key="2">
    <source>
        <dbReference type="ARBA" id="ARBA00012451"/>
    </source>
</evidence>
<accession>Q0G6F9</accession>
<dbReference type="GO" id="GO:0004309">
    <property type="term" value="F:exopolyphosphatase activity"/>
    <property type="evidence" value="ECO:0007669"/>
    <property type="project" value="UniProtKB-EC"/>
</dbReference>
<dbReference type="InterPro" id="IPR022371">
    <property type="entry name" value="Exopolyphosphatase"/>
</dbReference>
<dbReference type="PANTHER" id="PTHR30005:SF0">
    <property type="entry name" value="RETROGRADE REGULATION PROTEIN 2"/>
    <property type="match status" value="1"/>
</dbReference>
<name>Q0G6F9_9HYPH</name>
<dbReference type="Gene3D" id="3.30.420.150">
    <property type="entry name" value="Exopolyphosphatase. Domain 2"/>
    <property type="match status" value="1"/>
</dbReference>
<dbReference type="AlphaFoldDB" id="Q0G6F9"/>
<dbReference type="Gene3D" id="1.10.3210.10">
    <property type="entry name" value="Hypothetical protein af1432"/>
    <property type="match status" value="1"/>
</dbReference>
<sequence length="507" mass="55143">MPEMSEALGQGRLIGRKPVGVVDIGSNSVRLVIYEGHSRSLTVLFNEKILSGLGKGLAQTNRLDQSAVDSALAALRRFRRIADQARIGDLYPLATAASREATNGPEFLEAAEEAIGRPIAILSGADEARYAAEGVMSGFHQPNGIVGDLGGGSLELVRVQGDELSGGLTMPLGGLRLQDLANGDLKAAQAIADSHFQSCSLVGSADDKPFFAVGGTWRNLAKLHMQQSSYPLHVMHGYTMPAAKLEKFLDSVVKGDPEKLSGIEAVSKSRRSLLAFGAITLKSVLKYLKPSEIVVSALGVREGYLHSLLSAEERAKDPLIEAARELAILRSRSPDHAEELVAWTARTFEALGVEETEEEKRLRTAACLLADIGWRAHPDYRGLQALSIIAHAAFPAIDHRGRAYLGLTNYFRHEGTFAQAQLPDLETLVEPRLLERARMLGSLFRVTYLMTASMPGILDRFRWAQDPRGGFTLILPRDLEGLIGARPEGRLEQFAKIVGQPLRMEAR</sequence>
<dbReference type="PANTHER" id="PTHR30005">
    <property type="entry name" value="EXOPOLYPHOSPHATASE"/>
    <property type="match status" value="1"/>
</dbReference>
<feature type="domain" description="Exopolyphosphatase C-terminal" evidence="6">
    <location>
        <begin position="319"/>
        <end position="502"/>
    </location>
</feature>
<dbReference type="HOGENOM" id="CLU_025908_4_2_5"/>
<dbReference type="InterPro" id="IPR003695">
    <property type="entry name" value="Ppx_GppA_N"/>
</dbReference>
<evidence type="ECO:0000313" key="7">
    <source>
        <dbReference type="EMBL" id="EAU42755.1"/>
    </source>
</evidence>
<keyword evidence="3" id="KW-0378">Hydrolase</keyword>
<dbReference type="eggNOG" id="COG0248">
    <property type="taxonomic scope" value="Bacteria"/>
</dbReference>